<protein>
    <recommendedName>
        <fullName evidence="2">CASTOR ACT domain-containing protein</fullName>
    </recommendedName>
</protein>
<evidence type="ECO:0000313" key="4">
    <source>
        <dbReference type="Proteomes" id="UP000650833"/>
    </source>
</evidence>
<dbReference type="InterPro" id="IPR051719">
    <property type="entry name" value="CASTOR_mTORC1"/>
</dbReference>
<evidence type="ECO:0000259" key="2">
    <source>
        <dbReference type="Pfam" id="PF13840"/>
    </source>
</evidence>
<dbReference type="PANTHER" id="PTHR31131:SF6">
    <property type="entry name" value="CASTOR ACT DOMAIN-CONTAINING PROTEIN"/>
    <property type="match status" value="1"/>
</dbReference>
<dbReference type="GO" id="GO:0006520">
    <property type="term" value="P:amino acid metabolic process"/>
    <property type="evidence" value="ECO:0007669"/>
    <property type="project" value="UniProtKB-ARBA"/>
</dbReference>
<sequence>MITILPPRLRIINFPRSHLVQVTHAIVKILLFADTNANDYFFSFTENAYGISIVANEKAIEQDFLPALKSANCPDLDIPNGVFRVLQVDDEGGQELGGKRISEISEPLAEGRFSILYISTYQTDFVLVSEPKLYQVMQALRQCGFEIEEEYEDGEYSNIPNMIEEEEREKEAEAEEEEEHEKRSSSPVDPTQFLLDTNVLLNELQCVGLNRHYRSSWVLTVLKALCYPKLVPSESETIHKRFCSFVTTNEDVSLIADTQILDTFEESSLMRDQDAAGLRVIQIHFSGSNIERSGIVRHISKPLSIEAHINMFYLSTFMTANIIVSSDDLERAVQILAPPPPLPQTID</sequence>
<dbReference type="GO" id="GO:0046394">
    <property type="term" value="P:carboxylic acid biosynthetic process"/>
    <property type="evidence" value="ECO:0007669"/>
    <property type="project" value="UniProtKB-ARBA"/>
</dbReference>
<dbReference type="InterPro" id="IPR027795">
    <property type="entry name" value="CASTOR_ACT_dom"/>
</dbReference>
<dbReference type="Pfam" id="PF13840">
    <property type="entry name" value="ACT_7"/>
    <property type="match status" value="2"/>
</dbReference>
<comment type="caution">
    <text evidence="3">The sequence shown here is derived from an EMBL/GenBank/DDBJ whole genome shotgun (WGS) entry which is preliminary data.</text>
</comment>
<dbReference type="InterPro" id="IPR045865">
    <property type="entry name" value="ACT-like_dom_sf"/>
</dbReference>
<dbReference type="Proteomes" id="UP000650833">
    <property type="component" value="Unassembled WGS sequence"/>
</dbReference>
<feature type="domain" description="CASTOR ACT" evidence="2">
    <location>
        <begin position="277"/>
        <end position="336"/>
    </location>
</feature>
<evidence type="ECO:0000256" key="1">
    <source>
        <dbReference type="SAM" id="MobiDB-lite"/>
    </source>
</evidence>
<reference evidence="3" key="1">
    <citation type="submission" date="2020-12" db="EMBL/GenBank/DDBJ databases">
        <title>Metabolic potential, ecology and presence of endohyphal bacteria is reflected in genomic diversity of Mucoromycotina.</title>
        <authorList>
            <person name="Muszewska A."/>
            <person name="Okrasinska A."/>
            <person name="Steczkiewicz K."/>
            <person name="Drgas O."/>
            <person name="Orlowska M."/>
            <person name="Perlinska-Lenart U."/>
            <person name="Aleksandrzak-Piekarczyk T."/>
            <person name="Szatraj K."/>
            <person name="Zielenkiewicz U."/>
            <person name="Pilsyk S."/>
            <person name="Malc E."/>
            <person name="Mieczkowski P."/>
            <person name="Kruszewska J.S."/>
            <person name="Biernat P."/>
            <person name="Pawlowska J."/>
        </authorList>
    </citation>
    <scope>NUCLEOTIDE SEQUENCE</scope>
    <source>
        <strain evidence="3">CBS 226.32</strain>
    </source>
</reference>
<name>A0A8H7V8Z1_9FUNG</name>
<accession>A0A8H7V8Z1</accession>
<dbReference type="EMBL" id="JAEPRC010000088">
    <property type="protein sequence ID" value="KAG2209917.1"/>
    <property type="molecule type" value="Genomic_DNA"/>
</dbReference>
<dbReference type="PANTHER" id="PTHR31131">
    <property type="entry name" value="CHROMOSOME 1, WHOLE GENOME SHOTGUN SEQUENCE"/>
    <property type="match status" value="1"/>
</dbReference>
<dbReference type="Gene3D" id="3.30.2130.10">
    <property type="entry name" value="VC0802-like"/>
    <property type="match status" value="2"/>
</dbReference>
<keyword evidence="4" id="KW-1185">Reference proteome</keyword>
<evidence type="ECO:0000313" key="3">
    <source>
        <dbReference type="EMBL" id="KAG2209917.1"/>
    </source>
</evidence>
<dbReference type="SUPFAM" id="SSF55021">
    <property type="entry name" value="ACT-like"/>
    <property type="match status" value="2"/>
</dbReference>
<proteinExistence type="predicted"/>
<dbReference type="OrthoDB" id="58529at2759"/>
<dbReference type="AlphaFoldDB" id="A0A8H7V8Z1"/>
<organism evidence="3 4">
    <name type="scientific">Mucor plumbeus</name>
    <dbReference type="NCBI Taxonomy" id="97098"/>
    <lineage>
        <taxon>Eukaryota</taxon>
        <taxon>Fungi</taxon>
        <taxon>Fungi incertae sedis</taxon>
        <taxon>Mucoromycota</taxon>
        <taxon>Mucoromycotina</taxon>
        <taxon>Mucoromycetes</taxon>
        <taxon>Mucorales</taxon>
        <taxon>Mucorineae</taxon>
        <taxon>Mucoraceae</taxon>
        <taxon>Mucor</taxon>
    </lineage>
</organism>
<feature type="region of interest" description="Disordered" evidence="1">
    <location>
        <begin position="165"/>
        <end position="190"/>
    </location>
</feature>
<gene>
    <name evidence="3" type="ORF">INT46_010513</name>
</gene>
<feature type="domain" description="CASTOR ACT" evidence="2">
    <location>
        <begin position="84"/>
        <end position="141"/>
    </location>
</feature>
<feature type="compositionally biased region" description="Acidic residues" evidence="1">
    <location>
        <begin position="165"/>
        <end position="179"/>
    </location>
</feature>